<organism evidence="4 5">
    <name type="scientific">Microbispora corallina</name>
    <dbReference type="NCBI Taxonomy" id="83302"/>
    <lineage>
        <taxon>Bacteria</taxon>
        <taxon>Bacillati</taxon>
        <taxon>Actinomycetota</taxon>
        <taxon>Actinomycetes</taxon>
        <taxon>Streptosporangiales</taxon>
        <taxon>Streptosporangiaceae</taxon>
        <taxon>Microbispora</taxon>
    </lineage>
</organism>
<evidence type="ECO:0000313" key="4">
    <source>
        <dbReference type="EMBL" id="GIH37075.1"/>
    </source>
</evidence>
<feature type="domain" description="HTH tetR-type" evidence="3">
    <location>
        <begin position="9"/>
        <end position="69"/>
    </location>
</feature>
<dbReference type="EMBL" id="BOOC01000001">
    <property type="protein sequence ID" value="GIH37075.1"/>
    <property type="molecule type" value="Genomic_DNA"/>
</dbReference>
<dbReference type="PANTHER" id="PTHR30055">
    <property type="entry name" value="HTH-TYPE TRANSCRIPTIONAL REGULATOR RUTR"/>
    <property type="match status" value="1"/>
</dbReference>
<dbReference type="Pfam" id="PF00440">
    <property type="entry name" value="TetR_N"/>
    <property type="match status" value="1"/>
</dbReference>
<dbReference type="PANTHER" id="PTHR30055:SF209">
    <property type="entry name" value="POSSIBLE TRANSCRIPTIONAL REGULATORY PROTEIN (PROBABLY TETR-FAMILY)"/>
    <property type="match status" value="1"/>
</dbReference>
<keyword evidence="5" id="KW-1185">Reference proteome</keyword>
<dbReference type="PRINTS" id="PR00455">
    <property type="entry name" value="HTHTETR"/>
</dbReference>
<evidence type="ECO:0000313" key="5">
    <source>
        <dbReference type="Proteomes" id="UP000603904"/>
    </source>
</evidence>
<accession>A0ABQ4FQH8</accession>
<dbReference type="InterPro" id="IPR050109">
    <property type="entry name" value="HTH-type_TetR-like_transc_reg"/>
</dbReference>
<dbReference type="PROSITE" id="PS50977">
    <property type="entry name" value="HTH_TETR_2"/>
    <property type="match status" value="1"/>
</dbReference>
<name>A0ABQ4FQH8_9ACTN</name>
<sequence length="187" mass="20118">MVRERADAARNRLAVLRATEELLAEHGPERFSLDQVAARAGVGKGTVFRRFGSRAGLFQELLAERAARLAEAVATPGTALGPGAPPRSRLLGFLGELAELAGRNVALFAAHERVCAEDRYADPTYVRWHGHLTALVAEIRPDLDAGFAAHALLALFDGDLVRHVMADGGVERLRRSVRDLAVALLGP</sequence>
<evidence type="ECO:0000256" key="1">
    <source>
        <dbReference type="ARBA" id="ARBA00023125"/>
    </source>
</evidence>
<dbReference type="SUPFAM" id="SSF48498">
    <property type="entry name" value="Tetracyclin repressor-like, C-terminal domain"/>
    <property type="match status" value="1"/>
</dbReference>
<dbReference type="InterPro" id="IPR001647">
    <property type="entry name" value="HTH_TetR"/>
</dbReference>
<dbReference type="SUPFAM" id="SSF46689">
    <property type="entry name" value="Homeodomain-like"/>
    <property type="match status" value="1"/>
</dbReference>
<reference evidence="4 5" key="1">
    <citation type="submission" date="2021-01" db="EMBL/GenBank/DDBJ databases">
        <title>Whole genome shotgun sequence of Microbispora corallina NBRC 16416.</title>
        <authorList>
            <person name="Komaki H."/>
            <person name="Tamura T."/>
        </authorList>
    </citation>
    <scope>NUCLEOTIDE SEQUENCE [LARGE SCALE GENOMIC DNA]</scope>
    <source>
        <strain evidence="4 5">NBRC 16416</strain>
    </source>
</reference>
<dbReference type="InterPro" id="IPR036271">
    <property type="entry name" value="Tet_transcr_reg_TetR-rel_C_sf"/>
</dbReference>
<dbReference type="Gene3D" id="1.10.357.10">
    <property type="entry name" value="Tetracycline Repressor, domain 2"/>
    <property type="match status" value="1"/>
</dbReference>
<keyword evidence="1 2" id="KW-0238">DNA-binding</keyword>
<dbReference type="Proteomes" id="UP000603904">
    <property type="component" value="Unassembled WGS sequence"/>
</dbReference>
<protein>
    <submittedName>
        <fullName evidence="4">TetR family transcriptional regulator</fullName>
    </submittedName>
</protein>
<comment type="caution">
    <text evidence="4">The sequence shown here is derived from an EMBL/GenBank/DDBJ whole genome shotgun (WGS) entry which is preliminary data.</text>
</comment>
<proteinExistence type="predicted"/>
<gene>
    <name evidence="4" type="ORF">Mco01_00750</name>
</gene>
<evidence type="ECO:0000259" key="3">
    <source>
        <dbReference type="PROSITE" id="PS50977"/>
    </source>
</evidence>
<feature type="DNA-binding region" description="H-T-H motif" evidence="2">
    <location>
        <begin position="32"/>
        <end position="51"/>
    </location>
</feature>
<dbReference type="RefSeq" id="WP_204054910.1">
    <property type="nucleotide sequence ID" value="NZ_BAAAGP010000018.1"/>
</dbReference>
<dbReference type="InterPro" id="IPR009057">
    <property type="entry name" value="Homeodomain-like_sf"/>
</dbReference>
<evidence type="ECO:0000256" key="2">
    <source>
        <dbReference type="PROSITE-ProRule" id="PRU00335"/>
    </source>
</evidence>